<feature type="signal peptide" evidence="1">
    <location>
        <begin position="1"/>
        <end position="19"/>
    </location>
</feature>
<feature type="chain" id="PRO_5037180742" description="Lipoprotein" evidence="1">
    <location>
        <begin position="20"/>
        <end position="273"/>
    </location>
</feature>
<proteinExistence type="predicted"/>
<organism evidence="2 3">
    <name type="scientific">Neolewinella lacunae</name>
    <dbReference type="NCBI Taxonomy" id="1517758"/>
    <lineage>
        <taxon>Bacteria</taxon>
        <taxon>Pseudomonadati</taxon>
        <taxon>Bacteroidota</taxon>
        <taxon>Saprospiria</taxon>
        <taxon>Saprospirales</taxon>
        <taxon>Lewinellaceae</taxon>
        <taxon>Neolewinella</taxon>
    </lineage>
</organism>
<keyword evidence="1" id="KW-0732">Signal</keyword>
<dbReference type="RefSeq" id="WP_187465864.1">
    <property type="nucleotide sequence ID" value="NZ_JACSIT010000077.1"/>
</dbReference>
<evidence type="ECO:0008006" key="4">
    <source>
        <dbReference type="Google" id="ProtNLM"/>
    </source>
</evidence>
<protein>
    <recommendedName>
        <fullName evidence="4">Lipoprotein</fullName>
    </recommendedName>
</protein>
<sequence length="273" mass="31907">MKSTICVALFALLPLSIFNCNNNKLYVPAQHEALSNQNYEIFKTNLVKAYESRDHFEISFQLANLKAPKEIIYDHLRQYISEDIKRCENIYEISYLAEQGFIRHLYAMDTIAYQEIFALCELKDSTSSYAIYKAREEERTRKFLANRPVLDSLKFDLALIEKLKALDENDQKYRRQIGRSYYMPQATKDSLWKLQEELDAINLLAMDSIFTAVGYPVPSKVGYEYSSTFVYILHHQTDGAIREKFTNKFRSHLSLEEMELLEERTASLKATPQ</sequence>
<gene>
    <name evidence="2" type="ORF">H9S92_06305</name>
</gene>
<reference evidence="2" key="1">
    <citation type="submission" date="2020-08" db="EMBL/GenBank/DDBJ databases">
        <title>Lewinella bacteria from marine environments.</title>
        <authorList>
            <person name="Zhong Y."/>
        </authorList>
    </citation>
    <scope>NUCLEOTIDE SEQUENCE</scope>
    <source>
        <strain evidence="2">KCTC 42187</strain>
    </source>
</reference>
<accession>A0A923T8B3</accession>
<keyword evidence="3" id="KW-1185">Reference proteome</keyword>
<dbReference type="EMBL" id="JACSIT010000077">
    <property type="protein sequence ID" value="MBC6993763.1"/>
    <property type="molecule type" value="Genomic_DNA"/>
</dbReference>
<evidence type="ECO:0000313" key="2">
    <source>
        <dbReference type="EMBL" id="MBC6993763.1"/>
    </source>
</evidence>
<evidence type="ECO:0000313" key="3">
    <source>
        <dbReference type="Proteomes" id="UP000650081"/>
    </source>
</evidence>
<evidence type="ECO:0000256" key="1">
    <source>
        <dbReference type="SAM" id="SignalP"/>
    </source>
</evidence>
<dbReference type="AlphaFoldDB" id="A0A923T8B3"/>
<comment type="caution">
    <text evidence="2">The sequence shown here is derived from an EMBL/GenBank/DDBJ whole genome shotgun (WGS) entry which is preliminary data.</text>
</comment>
<name>A0A923T8B3_9BACT</name>
<dbReference type="Proteomes" id="UP000650081">
    <property type="component" value="Unassembled WGS sequence"/>
</dbReference>